<name>X2G380_9VIRU</name>
<evidence type="ECO:0000313" key="3">
    <source>
        <dbReference type="Proteomes" id="UP000159436"/>
    </source>
</evidence>
<accession>X2G380</accession>
<evidence type="ECO:0000313" key="2">
    <source>
        <dbReference type="EMBL" id="AHN14907.1"/>
    </source>
</evidence>
<reference evidence="2 3" key="1">
    <citation type="journal article" date="2014" name="J. Gen. Virol.">
        <title>Identification of novel anelloviruses with broad diversity in UK rodents.</title>
        <authorList>
            <person name="Nishiyama S."/>
            <person name="Dutia B.M."/>
            <person name="Stewart J.P."/>
            <person name="Meredith A.L."/>
            <person name="Shaw D.J."/>
            <person name="Simmonds P."/>
            <person name="Sharp C.P."/>
        </authorList>
    </citation>
    <scope>NUCLEOTIDE SEQUENCE [LARGE SCALE GENOMIC DNA]</scope>
    <source>
        <strain evidence="2">MA_ML80_Li_1</strain>
    </source>
</reference>
<dbReference type="EMBL" id="KJ194629">
    <property type="protein sequence ID" value="AHN14907.1"/>
    <property type="molecule type" value="Genomic_DNA"/>
</dbReference>
<feature type="compositionally biased region" description="Basic residues" evidence="1">
    <location>
        <begin position="45"/>
        <end position="65"/>
    </location>
</feature>
<organism evidence="2 3">
    <name type="scientific">Rodent Torque teno virus 1</name>
    <dbReference type="NCBI Taxonomy" id="1514664"/>
    <lineage>
        <taxon>Viruses</taxon>
        <taxon>Monodnaviria</taxon>
        <taxon>Shotokuvirae</taxon>
        <taxon>Commensaviricota</taxon>
        <taxon>Cardeaviricetes</taxon>
        <taxon>Sanitavirales</taxon>
        <taxon>Anelloviridae</taxon>
        <taxon>Rhotorquevirus</taxon>
        <taxon>Rhotorquevirus murid1</taxon>
        <taxon>Torque teno rodent virus 1</taxon>
    </lineage>
</organism>
<protein>
    <submittedName>
        <fullName evidence="2">ORF4</fullName>
    </submittedName>
</protein>
<sequence>MVASPGAPMQYDGPADGEYSEEAWERITRPLEEDPKTFAYFQATKKSKKKAHSKRKKKKVHHLKAHRHQLDGILGVLNRLLCLQQQ</sequence>
<feature type="region of interest" description="Disordered" evidence="1">
    <location>
        <begin position="43"/>
        <end position="65"/>
    </location>
</feature>
<proteinExistence type="predicted"/>
<dbReference type="Proteomes" id="UP000159436">
    <property type="component" value="Genome"/>
</dbReference>
<evidence type="ECO:0000256" key="1">
    <source>
        <dbReference type="SAM" id="MobiDB-lite"/>
    </source>
</evidence>